<gene>
    <name evidence="9" type="ORF">QS748_09860</name>
</gene>
<keyword evidence="3" id="KW-1003">Cell membrane</keyword>
<feature type="domain" description="Glycine transporter" evidence="8">
    <location>
        <begin position="109"/>
        <end position="181"/>
    </location>
</feature>
<dbReference type="GO" id="GO:0005886">
    <property type="term" value="C:plasma membrane"/>
    <property type="evidence" value="ECO:0007669"/>
    <property type="project" value="UniProtKB-SubCell"/>
</dbReference>
<feature type="transmembrane region" description="Helical" evidence="7">
    <location>
        <begin position="166"/>
        <end position="186"/>
    </location>
</feature>
<feature type="transmembrane region" description="Helical" evidence="7">
    <location>
        <begin position="192"/>
        <end position="211"/>
    </location>
</feature>
<proteinExistence type="inferred from homology"/>
<keyword evidence="6 7" id="KW-0472">Membrane</keyword>
<evidence type="ECO:0000313" key="9">
    <source>
        <dbReference type="EMBL" id="MDP0589462.1"/>
    </source>
</evidence>
<dbReference type="EMBL" id="JASXSV010000014">
    <property type="protein sequence ID" value="MDP0589462.1"/>
    <property type="molecule type" value="Genomic_DNA"/>
</dbReference>
<feature type="transmembrane region" description="Helical" evidence="7">
    <location>
        <begin position="134"/>
        <end position="154"/>
    </location>
</feature>
<keyword evidence="10" id="KW-1185">Reference proteome</keyword>
<evidence type="ECO:0000256" key="7">
    <source>
        <dbReference type="SAM" id="Phobius"/>
    </source>
</evidence>
<feature type="domain" description="Glycine transporter" evidence="8">
    <location>
        <begin position="23"/>
        <end position="97"/>
    </location>
</feature>
<keyword evidence="5 7" id="KW-1133">Transmembrane helix</keyword>
<evidence type="ECO:0000259" key="8">
    <source>
        <dbReference type="Pfam" id="PF03458"/>
    </source>
</evidence>
<name>A0AA90NUV9_9GAMM</name>
<dbReference type="InterPro" id="IPR005115">
    <property type="entry name" value="Gly_transporter"/>
</dbReference>
<feature type="transmembrane region" description="Helical" evidence="7">
    <location>
        <begin position="80"/>
        <end position="100"/>
    </location>
</feature>
<dbReference type="AlphaFoldDB" id="A0AA90NUV9"/>
<evidence type="ECO:0000256" key="3">
    <source>
        <dbReference type="ARBA" id="ARBA00022475"/>
    </source>
</evidence>
<evidence type="ECO:0000256" key="4">
    <source>
        <dbReference type="ARBA" id="ARBA00022692"/>
    </source>
</evidence>
<comment type="caution">
    <text evidence="9">The sequence shown here is derived from an EMBL/GenBank/DDBJ whole genome shotgun (WGS) entry which is preliminary data.</text>
</comment>
<organism evidence="9 10">
    <name type="scientific">Candidatus Endonucleibacter bathymodioli</name>
    <dbReference type="NCBI Taxonomy" id="539814"/>
    <lineage>
        <taxon>Bacteria</taxon>
        <taxon>Pseudomonadati</taxon>
        <taxon>Pseudomonadota</taxon>
        <taxon>Gammaproteobacteria</taxon>
        <taxon>Oceanospirillales</taxon>
        <taxon>Endozoicomonadaceae</taxon>
        <taxon>Candidatus Endonucleibacter</taxon>
    </lineage>
</organism>
<reference evidence="9 10" key="1">
    <citation type="journal article" date="2023" name="bioRxiv">
        <title>An intranuclear bacterial parasite of deep-sea mussels expresses apoptosis inhibitors acquired from its host.</title>
        <authorList>
            <person name="Gonzalez Porras M.A."/>
            <person name="Assie A."/>
            <person name="Tietjen M."/>
            <person name="Violette M."/>
            <person name="Kleiner M."/>
            <person name="Gruber-Vodicka H."/>
            <person name="Dubilier N."/>
            <person name="Leisch N."/>
        </authorList>
    </citation>
    <scope>NUCLEOTIDE SEQUENCE [LARGE SCALE GENOMIC DNA]</scope>
    <source>
        <strain evidence="9">IAP13</strain>
    </source>
</reference>
<evidence type="ECO:0000256" key="2">
    <source>
        <dbReference type="ARBA" id="ARBA00008193"/>
    </source>
</evidence>
<evidence type="ECO:0000256" key="5">
    <source>
        <dbReference type="ARBA" id="ARBA00022989"/>
    </source>
</evidence>
<evidence type="ECO:0000256" key="1">
    <source>
        <dbReference type="ARBA" id="ARBA00004651"/>
    </source>
</evidence>
<comment type="subcellular location">
    <subcellularLocation>
        <location evidence="1">Cell membrane</location>
        <topology evidence="1">Multi-pass membrane protein</topology>
    </subcellularLocation>
</comment>
<dbReference type="Proteomes" id="UP001178148">
    <property type="component" value="Unassembled WGS sequence"/>
</dbReference>
<keyword evidence="4 7" id="KW-0812">Transmembrane</keyword>
<feature type="transmembrane region" description="Helical" evidence="7">
    <location>
        <begin position="22"/>
        <end position="39"/>
    </location>
</feature>
<sequence>MTARKKKDTMILEETSHLLSDLYWITLLAVIVSSASGVLKAGVKQFDLFGVIIIAVAASLGGGSLRDMLLNRPVFWVQDQIFFIASIASAALMFFIARVFKISHKHFLIADAAGLTTFGVAGTLVALIAGVPPLIASFMGVMTGTMGGVFRDILCNEQPVIFSSPLYATVSWIGSLIFIGLMYLNIDVTASAMISGVGIFVSRLLSIYYNISLPKFRFKS</sequence>
<protein>
    <submittedName>
        <fullName evidence="9">Trimeric intracellular cation channel family protein</fullName>
    </submittedName>
</protein>
<feature type="transmembrane region" description="Helical" evidence="7">
    <location>
        <begin position="107"/>
        <end position="128"/>
    </location>
</feature>
<feature type="transmembrane region" description="Helical" evidence="7">
    <location>
        <begin position="46"/>
        <end position="65"/>
    </location>
</feature>
<evidence type="ECO:0000256" key="6">
    <source>
        <dbReference type="ARBA" id="ARBA00023136"/>
    </source>
</evidence>
<dbReference type="PANTHER" id="PTHR30506:SF3">
    <property type="entry name" value="UPF0126 INNER MEMBRANE PROTEIN YADS-RELATED"/>
    <property type="match status" value="1"/>
</dbReference>
<accession>A0AA90NUV9</accession>
<evidence type="ECO:0000313" key="10">
    <source>
        <dbReference type="Proteomes" id="UP001178148"/>
    </source>
</evidence>
<comment type="similarity">
    <text evidence="2">Belongs to the UPF0126 family.</text>
</comment>
<dbReference type="Pfam" id="PF03458">
    <property type="entry name" value="Gly_transporter"/>
    <property type="match status" value="2"/>
</dbReference>
<dbReference type="PANTHER" id="PTHR30506">
    <property type="entry name" value="INNER MEMBRANE PROTEIN"/>
    <property type="match status" value="1"/>
</dbReference>